<dbReference type="GO" id="GO:0005634">
    <property type="term" value="C:nucleus"/>
    <property type="evidence" value="ECO:0007669"/>
    <property type="project" value="TreeGrafter"/>
</dbReference>
<evidence type="ECO:0000256" key="7">
    <source>
        <dbReference type="SAM" id="MobiDB-lite"/>
    </source>
</evidence>
<dbReference type="InterPro" id="IPR028435">
    <property type="entry name" value="Plakophilin/d_Catenin"/>
</dbReference>
<feature type="region of interest" description="Disordered" evidence="7">
    <location>
        <begin position="592"/>
        <end position="620"/>
    </location>
</feature>
<dbReference type="GO" id="GO:0005886">
    <property type="term" value="C:plasma membrane"/>
    <property type="evidence" value="ECO:0007669"/>
    <property type="project" value="TreeGrafter"/>
</dbReference>
<dbReference type="EMBL" id="JBBPFD010000009">
    <property type="protein sequence ID" value="KAK7912999.1"/>
    <property type="molecule type" value="Genomic_DNA"/>
</dbReference>
<feature type="repeat" description="ARM" evidence="6">
    <location>
        <begin position="375"/>
        <end position="417"/>
    </location>
</feature>
<organism evidence="8 9">
    <name type="scientific">Mugilogobius chulae</name>
    <name type="common">yellowstripe goby</name>
    <dbReference type="NCBI Taxonomy" id="88201"/>
    <lineage>
        <taxon>Eukaryota</taxon>
        <taxon>Metazoa</taxon>
        <taxon>Chordata</taxon>
        <taxon>Craniata</taxon>
        <taxon>Vertebrata</taxon>
        <taxon>Euteleostomi</taxon>
        <taxon>Actinopterygii</taxon>
        <taxon>Neopterygii</taxon>
        <taxon>Teleostei</taxon>
        <taxon>Neoteleostei</taxon>
        <taxon>Acanthomorphata</taxon>
        <taxon>Gobiaria</taxon>
        <taxon>Gobiiformes</taxon>
        <taxon>Gobioidei</taxon>
        <taxon>Gobiidae</taxon>
        <taxon>Gobionellinae</taxon>
        <taxon>Mugilogobius</taxon>
    </lineage>
</organism>
<dbReference type="PANTHER" id="PTHR10372">
    <property type="entry name" value="PLAKOPHILLIN-RELATED"/>
    <property type="match status" value="1"/>
</dbReference>
<dbReference type="Gene3D" id="1.25.10.10">
    <property type="entry name" value="Leucine-rich Repeat Variant"/>
    <property type="match status" value="2"/>
</dbReference>
<dbReference type="PROSITE" id="PS50176">
    <property type="entry name" value="ARM_REPEAT"/>
    <property type="match status" value="5"/>
</dbReference>
<comment type="similarity">
    <text evidence="2">Belongs to the beta-catenin family.</text>
</comment>
<feature type="repeat" description="ARM" evidence="6">
    <location>
        <begin position="702"/>
        <end position="744"/>
    </location>
</feature>
<dbReference type="SMART" id="SM00185">
    <property type="entry name" value="ARM"/>
    <property type="match status" value="7"/>
</dbReference>
<keyword evidence="4" id="KW-0130">Cell adhesion</keyword>
<feature type="repeat" description="ARM" evidence="6">
    <location>
        <begin position="998"/>
        <end position="1040"/>
    </location>
</feature>
<keyword evidence="9" id="KW-1185">Reference proteome</keyword>
<gene>
    <name evidence="8" type="ORF">WMY93_013210</name>
</gene>
<comment type="caution">
    <text evidence="8">The sequence shown here is derived from an EMBL/GenBank/DDBJ whole genome shotgun (WGS) entry which is preliminary data.</text>
</comment>
<feature type="repeat" description="ARM" evidence="6">
    <location>
        <begin position="744"/>
        <end position="786"/>
    </location>
</feature>
<evidence type="ECO:0000256" key="4">
    <source>
        <dbReference type="ARBA" id="ARBA00022889"/>
    </source>
</evidence>
<keyword evidence="5" id="KW-0965">Cell junction</keyword>
<feature type="compositionally biased region" description="Polar residues" evidence="7">
    <location>
        <begin position="609"/>
        <end position="620"/>
    </location>
</feature>
<dbReference type="Pfam" id="PF00514">
    <property type="entry name" value="Arm"/>
    <property type="match status" value="4"/>
</dbReference>
<evidence type="ECO:0008006" key="10">
    <source>
        <dbReference type="Google" id="ProtNLM"/>
    </source>
</evidence>
<feature type="compositionally biased region" description="Low complexity" evidence="7">
    <location>
        <begin position="211"/>
        <end position="245"/>
    </location>
</feature>
<reference evidence="9" key="1">
    <citation type="submission" date="2024-04" db="EMBL/GenBank/DDBJ databases">
        <title>Salinicola lusitanus LLJ914,a marine bacterium isolated from the Okinawa Trough.</title>
        <authorList>
            <person name="Li J."/>
        </authorList>
    </citation>
    <scope>NUCLEOTIDE SEQUENCE [LARGE SCALE GENOMIC DNA]</scope>
</reference>
<dbReference type="Proteomes" id="UP001460270">
    <property type="component" value="Unassembled WGS sequence"/>
</dbReference>
<feature type="repeat" description="ARM" evidence="6">
    <location>
        <begin position="333"/>
        <end position="375"/>
    </location>
</feature>
<evidence type="ECO:0000256" key="1">
    <source>
        <dbReference type="ARBA" id="ARBA00004282"/>
    </source>
</evidence>
<dbReference type="InterPro" id="IPR000225">
    <property type="entry name" value="Armadillo"/>
</dbReference>
<evidence type="ECO:0000256" key="3">
    <source>
        <dbReference type="ARBA" id="ARBA00022737"/>
    </source>
</evidence>
<dbReference type="GO" id="GO:0005912">
    <property type="term" value="C:adherens junction"/>
    <property type="evidence" value="ECO:0007669"/>
    <property type="project" value="TreeGrafter"/>
</dbReference>
<evidence type="ECO:0000313" key="9">
    <source>
        <dbReference type="Proteomes" id="UP001460270"/>
    </source>
</evidence>
<dbReference type="SUPFAM" id="SSF48371">
    <property type="entry name" value="ARM repeat"/>
    <property type="match status" value="2"/>
</dbReference>
<accession>A0AAW0PAU5</accession>
<name>A0AAW0PAU5_9GOBI</name>
<dbReference type="GO" id="GO:0005737">
    <property type="term" value="C:cytoplasm"/>
    <property type="evidence" value="ECO:0007669"/>
    <property type="project" value="TreeGrafter"/>
</dbReference>
<proteinExistence type="inferred from homology"/>
<comment type="subcellular location">
    <subcellularLocation>
        <location evidence="1">Cell junction</location>
    </subcellularLocation>
</comment>
<dbReference type="InterPro" id="IPR016024">
    <property type="entry name" value="ARM-type_fold"/>
</dbReference>
<feature type="region of interest" description="Disordered" evidence="7">
    <location>
        <begin position="211"/>
        <end position="251"/>
    </location>
</feature>
<evidence type="ECO:0000313" key="8">
    <source>
        <dbReference type="EMBL" id="KAK7912999.1"/>
    </source>
</evidence>
<evidence type="ECO:0000256" key="6">
    <source>
        <dbReference type="PROSITE-ProRule" id="PRU00259"/>
    </source>
</evidence>
<dbReference type="AlphaFoldDB" id="A0AAW0PAU5"/>
<evidence type="ECO:0000256" key="2">
    <source>
        <dbReference type="ARBA" id="ARBA00005462"/>
    </source>
</evidence>
<keyword evidence="3" id="KW-0677">Repeat</keyword>
<sequence length="1143" mass="125578">MSVAVAEGCFLSALQPNTSCTAYVVPSDGPSPDQAAKAKRVQEQVRRRLAEKKSSSLTRLDDSALGSADYNFQFPISSRSYMSNQGFSSRSMITTPTRVMAVSTAPSTPLVSRLALPWKATLKQTTLEPVRFKPVTRPHSLAPEAVAQNPFVKQIRKYSHSPSYLLQRAATTPFLCHPQGAFDEASAEHLHRAEGIGRMRKSLTSTFTKAPLTAPSAASPTDSSNTSTTPVQQQQQQQQVSRSSQGFGTGQYQGLNRAASVRSVRSVGKGVDVLDGASIHSNDALGGMQGLDMVTAVKYISEPDSALQVLGAAYIQHQCYHSSDAKIQVRTLHGIPALVQLFSSDNQEVQRFATGATRNLIYENTDNKAALIEAGGVTRLVSILGEPDEELRKNITGVLWNLSSRDNLKEKLSKEALSELTDKKLYVKPRLQFPVHDYNTYKSDGCLHCPLHSSGFSTRSAMESNSKTNHIGTSSVQTSYQATQSRTRSSRSKSFCQADQEIFPLTVLPTTESSNHTLPVPPPGSLRRSLSGTLAQGRGHWQDEEVPYQYIYKGPSHRTISRITNRQQQYQHNSGYGQEGWVGTGRVMSSAGNGWGTQWQQQQQQQQQVSRSSQGFGTGQYQGLNRAASVRSVRSVGKGVDVLDGASIHSNDALGGMQGLDMVTAVKYISEPDSALQVLGAAYIQHQCYHSSDAKIQVRTLHGIPALVQLFSSDNQEVQRFATGATRNLIYENTDNKAALIEAGGVTRLVSILGEPDEELRKNITGVLWNLSSRDNLKEKLSKEALSELTDKVMIPLCSSIPLSPSERDIFYNTTGCYGNITHFSCQCDKNVNMSSVNERTRQKMRDMRGLVDSLVSYVQQEEKADDKGMENCLCVLRNLSYQLYSELPPTVQLRLEGPRRSSGHKDIEPIGCFTMYNRKNTEQRNQNLSILSEVSRQPRGAEWLWHPKIVGVYKMVLQNDSCSSTSREAALGALQNITAGDLRWPSVLSCVVLEQERMLPILLELLDSNNNTELKPLTGLLRNLARHAPNKDHLAKNMVNVLVSKLPPDGLQKTPSSEVVVNICGALNHLVACSSLAARDISYFNGLPKLVGIKGTHDNSAGSLKAARAASTVLCNMFQYGKLHKDYKLKGFSRRDFTDVSI</sequence>
<feature type="compositionally biased region" description="Low complexity" evidence="7">
    <location>
        <begin position="598"/>
        <end position="608"/>
    </location>
</feature>
<dbReference type="InterPro" id="IPR011989">
    <property type="entry name" value="ARM-like"/>
</dbReference>
<dbReference type="PANTHER" id="PTHR10372:SF1">
    <property type="entry name" value="PLAKOPHILIN-3"/>
    <property type="match status" value="1"/>
</dbReference>
<dbReference type="GO" id="GO:0098609">
    <property type="term" value="P:cell-cell adhesion"/>
    <property type="evidence" value="ECO:0007669"/>
    <property type="project" value="InterPro"/>
</dbReference>
<protein>
    <recommendedName>
        <fullName evidence="10">Plakophilin 3</fullName>
    </recommendedName>
</protein>
<evidence type="ECO:0000256" key="5">
    <source>
        <dbReference type="ARBA" id="ARBA00022949"/>
    </source>
</evidence>